<dbReference type="InterPro" id="IPR008775">
    <property type="entry name" value="Phytyl_CoA_dOase-like"/>
</dbReference>
<dbReference type="Gene3D" id="2.60.120.620">
    <property type="entry name" value="q2cbj1_9rhob like domain"/>
    <property type="match status" value="1"/>
</dbReference>
<name>A0A382GV61_9ZZZZ</name>
<accession>A0A382GV61</accession>
<dbReference type="PANTHER" id="PTHR20883:SF14">
    <property type="entry name" value="PHYTANOYL-COA DIOXYGENASE"/>
    <property type="match status" value="1"/>
</dbReference>
<evidence type="ECO:0000313" key="1">
    <source>
        <dbReference type="EMBL" id="SVB78772.1"/>
    </source>
</evidence>
<gene>
    <name evidence="1" type="ORF">METZ01_LOCUS231626</name>
</gene>
<evidence type="ECO:0008006" key="2">
    <source>
        <dbReference type="Google" id="ProtNLM"/>
    </source>
</evidence>
<sequence length="274" mass="31711">MVQGLLDERAFDSLRQVIASAINDCAELLYNEGKISSLYEDLSFYHRLTQILRESQNGPLLGWNWNKEVFSREIYELATQPEILDIVASLIGPEITVNGDYWVRFKMPTGKQSVFPWHQDSIYYNGNADPNQQVILSERSQILTIWIPMVDVDEQNGCLQVIPGSHKQGLRPSHCDENGRLVPVEDVESWGKVENVSMSVGDIFVFGNLTFHRSLENISEDIRWSIDLRYSPTDSPLEWFHKKWPGFIARSQRQPETIESWEIWRKKRILSNLA</sequence>
<organism evidence="1">
    <name type="scientific">marine metagenome</name>
    <dbReference type="NCBI Taxonomy" id="408172"/>
    <lineage>
        <taxon>unclassified sequences</taxon>
        <taxon>metagenomes</taxon>
        <taxon>ecological metagenomes</taxon>
    </lineage>
</organism>
<dbReference type="PANTHER" id="PTHR20883">
    <property type="entry name" value="PHYTANOYL-COA DIOXYGENASE DOMAIN CONTAINING 1"/>
    <property type="match status" value="1"/>
</dbReference>
<dbReference type="Pfam" id="PF05721">
    <property type="entry name" value="PhyH"/>
    <property type="match status" value="1"/>
</dbReference>
<dbReference type="SUPFAM" id="SSF51197">
    <property type="entry name" value="Clavaminate synthase-like"/>
    <property type="match status" value="1"/>
</dbReference>
<dbReference type="AlphaFoldDB" id="A0A382GV61"/>
<reference evidence="1" key="1">
    <citation type="submission" date="2018-05" db="EMBL/GenBank/DDBJ databases">
        <authorList>
            <person name="Lanie J.A."/>
            <person name="Ng W.-L."/>
            <person name="Kazmierczak K.M."/>
            <person name="Andrzejewski T.M."/>
            <person name="Davidsen T.M."/>
            <person name="Wayne K.J."/>
            <person name="Tettelin H."/>
            <person name="Glass J.I."/>
            <person name="Rusch D."/>
            <person name="Podicherti R."/>
            <person name="Tsui H.-C.T."/>
            <person name="Winkler M.E."/>
        </authorList>
    </citation>
    <scope>NUCLEOTIDE SEQUENCE</scope>
</reference>
<protein>
    <recommendedName>
        <fullName evidence="2">Fe2OG dioxygenase domain-containing protein</fullName>
    </recommendedName>
</protein>
<dbReference type="EMBL" id="UINC01057525">
    <property type="protein sequence ID" value="SVB78772.1"/>
    <property type="molecule type" value="Genomic_DNA"/>
</dbReference>
<proteinExistence type="predicted"/>